<name>A0AAN6H821_9PEZI</name>
<evidence type="ECO:0000313" key="3">
    <source>
        <dbReference type="Proteomes" id="UP001175353"/>
    </source>
</evidence>
<keyword evidence="3" id="KW-1185">Reference proteome</keyword>
<sequence length="235" mass="25807">MNVVDPGTASASSSTMHSREKTSETELAFTLRAALPFFEWQSASNRIGQAQYLMTLLEESIRVLAPPMQPFVKALTVDLASIRAFQLVKQLVDGWALPSEDVLRTVGATQSVGLRQQLAEMQDQLEHAKRAQAVPVGMKGGGDMMNGNGGSTALSQASAGLINLVASKNPERRRPGLSRSRRSDIVGRSILGRCRWRSGRRRQVSMRRLCRVRPSIPVWRTWGCNSSPCSRTKTG</sequence>
<gene>
    <name evidence="2" type="primary">MYO2_2</name>
    <name evidence="2" type="ORF">LTR91_021124</name>
</gene>
<feature type="region of interest" description="Disordered" evidence="1">
    <location>
        <begin position="1"/>
        <end position="22"/>
    </location>
</feature>
<evidence type="ECO:0000256" key="1">
    <source>
        <dbReference type="SAM" id="MobiDB-lite"/>
    </source>
</evidence>
<accession>A0AAN6H821</accession>
<dbReference type="EMBL" id="JAUJLE010000366">
    <property type="protein sequence ID" value="KAK0958909.1"/>
    <property type="molecule type" value="Genomic_DNA"/>
</dbReference>
<proteinExistence type="predicted"/>
<dbReference type="AlphaFoldDB" id="A0AAN6H821"/>
<dbReference type="Proteomes" id="UP001175353">
    <property type="component" value="Unassembled WGS sequence"/>
</dbReference>
<reference evidence="2" key="1">
    <citation type="submission" date="2023-06" db="EMBL/GenBank/DDBJ databases">
        <title>Black Yeasts Isolated from many extreme environments.</title>
        <authorList>
            <person name="Coleine C."/>
            <person name="Stajich J.E."/>
            <person name="Selbmann L."/>
        </authorList>
    </citation>
    <scope>NUCLEOTIDE SEQUENCE</scope>
    <source>
        <strain evidence="2">CCFEE 5200</strain>
    </source>
</reference>
<protein>
    <submittedName>
        <fullName evidence="2">Myosin type-2 heavy chain 1</fullName>
    </submittedName>
</protein>
<organism evidence="2 3">
    <name type="scientific">Friedmanniomyces endolithicus</name>
    <dbReference type="NCBI Taxonomy" id="329885"/>
    <lineage>
        <taxon>Eukaryota</taxon>
        <taxon>Fungi</taxon>
        <taxon>Dikarya</taxon>
        <taxon>Ascomycota</taxon>
        <taxon>Pezizomycotina</taxon>
        <taxon>Dothideomycetes</taxon>
        <taxon>Dothideomycetidae</taxon>
        <taxon>Mycosphaerellales</taxon>
        <taxon>Teratosphaeriaceae</taxon>
        <taxon>Friedmanniomyces</taxon>
    </lineage>
</organism>
<evidence type="ECO:0000313" key="2">
    <source>
        <dbReference type="EMBL" id="KAK0958909.1"/>
    </source>
</evidence>
<comment type="caution">
    <text evidence="2">The sequence shown here is derived from an EMBL/GenBank/DDBJ whole genome shotgun (WGS) entry which is preliminary data.</text>
</comment>